<evidence type="ECO:0000256" key="1">
    <source>
        <dbReference type="ARBA" id="ARBA00022723"/>
    </source>
</evidence>
<dbReference type="InterPro" id="IPR011992">
    <property type="entry name" value="EF-hand-dom_pair"/>
</dbReference>
<protein>
    <recommendedName>
        <fullName evidence="5">EF-hand domain-containing protein</fullName>
    </recommendedName>
</protein>
<dbReference type="AlphaFoldDB" id="A0A9W7A0W2"/>
<dbReference type="Gene3D" id="1.10.238.10">
    <property type="entry name" value="EF-hand"/>
    <property type="match status" value="4"/>
</dbReference>
<dbReference type="GO" id="GO:0005509">
    <property type="term" value="F:calcium ion binding"/>
    <property type="evidence" value="ECO:0007669"/>
    <property type="project" value="InterPro"/>
</dbReference>
<reference evidence="7" key="1">
    <citation type="journal article" date="2023" name="Commun. Biol.">
        <title>Genome analysis of Parmales, the sister group of diatoms, reveals the evolutionary specialization of diatoms from phago-mixotrophs to photoautotrophs.</title>
        <authorList>
            <person name="Ban H."/>
            <person name="Sato S."/>
            <person name="Yoshikawa S."/>
            <person name="Yamada K."/>
            <person name="Nakamura Y."/>
            <person name="Ichinomiya M."/>
            <person name="Sato N."/>
            <person name="Blanc-Mathieu R."/>
            <person name="Endo H."/>
            <person name="Kuwata A."/>
            <person name="Ogata H."/>
        </authorList>
    </citation>
    <scope>NUCLEOTIDE SEQUENCE [LARGE SCALE GENOMIC DNA]</scope>
    <source>
        <strain evidence="7">NIES 3701</strain>
    </source>
</reference>
<feature type="domain" description="EF-hand" evidence="5">
    <location>
        <begin position="58"/>
        <end position="84"/>
    </location>
</feature>
<comment type="caution">
    <text evidence="6">The sequence shown here is derived from an EMBL/GenBank/DDBJ whole genome shotgun (WGS) entry which is preliminary data.</text>
</comment>
<dbReference type="Proteomes" id="UP001165085">
    <property type="component" value="Unassembled WGS sequence"/>
</dbReference>
<evidence type="ECO:0000256" key="3">
    <source>
        <dbReference type="ARBA" id="ARBA00022837"/>
    </source>
</evidence>
<feature type="domain" description="EF-hand" evidence="5">
    <location>
        <begin position="121"/>
        <end position="156"/>
    </location>
</feature>
<proteinExistence type="predicted"/>
<dbReference type="SUPFAM" id="SSF47473">
    <property type="entry name" value="EF-hand"/>
    <property type="match status" value="2"/>
</dbReference>
<keyword evidence="2" id="KW-0677">Repeat</keyword>
<dbReference type="CDD" id="cd00051">
    <property type="entry name" value="EFh"/>
    <property type="match status" value="4"/>
</dbReference>
<feature type="region of interest" description="Disordered" evidence="4">
    <location>
        <begin position="628"/>
        <end position="653"/>
    </location>
</feature>
<evidence type="ECO:0000313" key="7">
    <source>
        <dbReference type="Proteomes" id="UP001165085"/>
    </source>
</evidence>
<evidence type="ECO:0000256" key="2">
    <source>
        <dbReference type="ARBA" id="ARBA00022737"/>
    </source>
</evidence>
<keyword evidence="3" id="KW-0106">Calcium</keyword>
<evidence type="ECO:0000256" key="4">
    <source>
        <dbReference type="SAM" id="MobiDB-lite"/>
    </source>
</evidence>
<evidence type="ECO:0000313" key="6">
    <source>
        <dbReference type="EMBL" id="GMH63591.1"/>
    </source>
</evidence>
<dbReference type="OrthoDB" id="444540at2759"/>
<feature type="domain" description="EF-hand" evidence="5">
    <location>
        <begin position="164"/>
        <end position="201"/>
    </location>
</feature>
<dbReference type="EMBL" id="BRXY01000086">
    <property type="protein sequence ID" value="GMH63591.1"/>
    <property type="molecule type" value="Genomic_DNA"/>
</dbReference>
<dbReference type="PANTHER" id="PTHR34524:SF6">
    <property type="entry name" value="CALCYPHOSINE LIKE"/>
    <property type="match status" value="1"/>
</dbReference>
<sequence length="653" mass="72177">MEFSFLLLINSYFQYNNTYIMSSFMDEMDSGVAFIVSKLKKELASRGAKGIVGMGRKFKIMDDDGSGSLNMSEFKKCMKEMNMELTEVELRKLFEHFDQDQGGSIGYEEFIQGVRDPLTPRRLNLVQLAFAKIDRDGSGVVEPSEVVGAYNADKHPDVISGSKTADEVLREFLDTFDVGGVKDGKVTKQEFINYYTNLGANIENEDYFELMIRNAWHIAGGEGAAASSANKRVLVTLANGKQEVVEIENDLGLELIPEEGGKRNSEIMRRLRQQGIHVMGIDAKGSVDDTQRSGKKMKANNPTFTSSISLTGVGEAPGRNRVGKPTPKGQKKKSVAADHIDIHQSDLKSSLGFIAKKKKAAAPRPQHQSLAQIAGTGNVTHIISRLKKQLASRGARGIIGLGRKFKIMDDNGNGALSPEEFKKAMAECALDLTESECLSLFKYFDKDGSGDIGFEEFLGGVRGAMNPRRLAFVSQAFDIIDADGNGFVEPSDIVEAYKAKEHPDVQSGKKTEEEVLREFLDTFDVGGEKDGCVTRAEFENYYKNVSASIDNDDYFELMMRNAWHISGGEGWCENSANKRVLVTNSEGKQSVVEIQHDLGLDLIEDPKAKQKEMMRRLKKQGVDVVKLDTSGNTDEESGKTTNRNFKIGSDVFN</sequence>
<dbReference type="PROSITE" id="PS00018">
    <property type="entry name" value="EF_HAND_1"/>
    <property type="match status" value="6"/>
</dbReference>
<feature type="domain" description="EF-hand" evidence="5">
    <location>
        <begin position="432"/>
        <end position="467"/>
    </location>
</feature>
<dbReference type="PANTHER" id="PTHR34524">
    <property type="entry name" value="CALCYPHOSIN"/>
    <property type="match status" value="1"/>
</dbReference>
<dbReference type="Pfam" id="PF13202">
    <property type="entry name" value="EF-hand_5"/>
    <property type="match status" value="1"/>
</dbReference>
<feature type="region of interest" description="Disordered" evidence="4">
    <location>
        <begin position="313"/>
        <end position="334"/>
    </location>
</feature>
<evidence type="ECO:0000259" key="5">
    <source>
        <dbReference type="PROSITE" id="PS50222"/>
    </source>
</evidence>
<gene>
    <name evidence="6" type="ORF">TrST_g272</name>
</gene>
<dbReference type="InterPro" id="IPR051581">
    <property type="entry name" value="Ca-bind"/>
</dbReference>
<dbReference type="PROSITE" id="PS50222">
    <property type="entry name" value="EF_HAND_2"/>
    <property type="match status" value="7"/>
</dbReference>
<dbReference type="InterPro" id="IPR002048">
    <property type="entry name" value="EF_hand_dom"/>
</dbReference>
<dbReference type="SMART" id="SM00054">
    <property type="entry name" value="EFh"/>
    <property type="match status" value="8"/>
</dbReference>
<organism evidence="6 7">
    <name type="scientific">Triparma strigata</name>
    <dbReference type="NCBI Taxonomy" id="1606541"/>
    <lineage>
        <taxon>Eukaryota</taxon>
        <taxon>Sar</taxon>
        <taxon>Stramenopiles</taxon>
        <taxon>Ochrophyta</taxon>
        <taxon>Bolidophyceae</taxon>
        <taxon>Parmales</taxon>
        <taxon>Triparmaceae</taxon>
        <taxon>Triparma</taxon>
    </lineage>
</organism>
<keyword evidence="7" id="KW-1185">Reference proteome</keyword>
<dbReference type="InterPro" id="IPR018247">
    <property type="entry name" value="EF_Hand_1_Ca_BS"/>
</dbReference>
<feature type="domain" description="EF-hand" evidence="5">
    <location>
        <begin position="468"/>
        <end position="503"/>
    </location>
</feature>
<feature type="domain" description="EF-hand" evidence="5">
    <location>
        <begin position="85"/>
        <end position="120"/>
    </location>
</feature>
<keyword evidence="1" id="KW-0479">Metal-binding</keyword>
<name>A0A9W7A0W2_9STRA</name>
<dbReference type="Pfam" id="PF13499">
    <property type="entry name" value="EF-hand_7"/>
    <property type="match status" value="3"/>
</dbReference>
<accession>A0A9W7A0W2</accession>
<feature type="domain" description="EF-hand" evidence="5">
    <location>
        <begin position="396"/>
        <end position="431"/>
    </location>
</feature>